<dbReference type="InterPro" id="IPR012675">
    <property type="entry name" value="Beta-grasp_dom_sf"/>
</dbReference>
<name>A0A329QZY2_9ACTN</name>
<dbReference type="RefSeq" id="WP_112256892.1">
    <property type="nucleotide sequence ID" value="NZ_QMIG01000002.1"/>
</dbReference>
<dbReference type="PANTHER" id="PTHR34472:SF1">
    <property type="entry name" value="SULFUR CARRIER PROTEIN THIS"/>
    <property type="match status" value="1"/>
</dbReference>
<dbReference type="AlphaFoldDB" id="A0A329QZY2"/>
<dbReference type="InterPro" id="IPR010035">
    <property type="entry name" value="Thi_S"/>
</dbReference>
<dbReference type="Gene3D" id="3.10.20.30">
    <property type="match status" value="1"/>
</dbReference>
<accession>A0A329QZY2</accession>
<sequence length="78" mass="8222">MMTTHVTVNGEAVVLDAPTSIQELVARVMSERNESETATERGGIAVAVNNDVIPRGSWSTTPVRAGDRVEILTATQGG</sequence>
<dbReference type="CDD" id="cd00565">
    <property type="entry name" value="Ubl_ThiS"/>
    <property type="match status" value="1"/>
</dbReference>
<dbReference type="InterPro" id="IPR016155">
    <property type="entry name" value="Mopterin_synth/thiamin_S_b"/>
</dbReference>
<dbReference type="SUPFAM" id="SSF54285">
    <property type="entry name" value="MoaD/ThiS"/>
    <property type="match status" value="1"/>
</dbReference>
<organism evidence="1 2">
    <name type="scientific">Phytoactinopolyspora halophila</name>
    <dbReference type="NCBI Taxonomy" id="1981511"/>
    <lineage>
        <taxon>Bacteria</taxon>
        <taxon>Bacillati</taxon>
        <taxon>Actinomycetota</taxon>
        <taxon>Actinomycetes</taxon>
        <taxon>Jiangellales</taxon>
        <taxon>Jiangellaceae</taxon>
        <taxon>Phytoactinopolyspora</taxon>
    </lineage>
</organism>
<evidence type="ECO:0000313" key="1">
    <source>
        <dbReference type="EMBL" id="RAW17934.1"/>
    </source>
</evidence>
<keyword evidence="2" id="KW-1185">Reference proteome</keyword>
<dbReference type="Proteomes" id="UP000250462">
    <property type="component" value="Unassembled WGS sequence"/>
</dbReference>
<evidence type="ECO:0000313" key="2">
    <source>
        <dbReference type="Proteomes" id="UP000250462"/>
    </source>
</evidence>
<dbReference type="OrthoDB" id="163636at2"/>
<dbReference type="Pfam" id="PF02597">
    <property type="entry name" value="ThiS"/>
    <property type="match status" value="1"/>
</dbReference>
<dbReference type="InterPro" id="IPR003749">
    <property type="entry name" value="ThiS/MoaD-like"/>
</dbReference>
<gene>
    <name evidence="1" type="primary">thiS</name>
    <name evidence="1" type="ORF">DPM12_03550</name>
</gene>
<dbReference type="EMBL" id="QMIG01000002">
    <property type="protein sequence ID" value="RAW17934.1"/>
    <property type="molecule type" value="Genomic_DNA"/>
</dbReference>
<dbReference type="NCBIfam" id="TIGR01683">
    <property type="entry name" value="thiS"/>
    <property type="match status" value="1"/>
</dbReference>
<proteinExistence type="predicted"/>
<reference evidence="1 2" key="1">
    <citation type="submission" date="2018-06" db="EMBL/GenBank/DDBJ databases">
        <title>Phytoactinopolyspora halophila sp. nov., a novel halophilic actinomycete isolated from a saline soil in China.</title>
        <authorList>
            <person name="Tang S.-K."/>
        </authorList>
    </citation>
    <scope>NUCLEOTIDE SEQUENCE [LARGE SCALE GENOMIC DNA]</scope>
    <source>
        <strain evidence="1 2">YIM 96934</strain>
    </source>
</reference>
<comment type="caution">
    <text evidence="1">The sequence shown here is derived from an EMBL/GenBank/DDBJ whole genome shotgun (WGS) entry which is preliminary data.</text>
</comment>
<protein>
    <submittedName>
        <fullName evidence="1">Thiamine biosynthesis protein ThiS</fullName>
    </submittedName>
</protein>
<dbReference type="PANTHER" id="PTHR34472">
    <property type="entry name" value="SULFUR CARRIER PROTEIN THIS"/>
    <property type="match status" value="1"/>
</dbReference>